<evidence type="ECO:0000256" key="12">
    <source>
        <dbReference type="ARBA" id="ARBA00053902"/>
    </source>
</evidence>
<organism evidence="15">
    <name type="scientific">Salvia splendens</name>
    <name type="common">Scarlet sage</name>
    <dbReference type="NCBI Taxonomy" id="180675"/>
    <lineage>
        <taxon>Eukaryota</taxon>
        <taxon>Viridiplantae</taxon>
        <taxon>Streptophyta</taxon>
        <taxon>Embryophyta</taxon>
        <taxon>Tracheophyta</taxon>
        <taxon>Spermatophyta</taxon>
        <taxon>Magnoliopsida</taxon>
        <taxon>eudicotyledons</taxon>
        <taxon>Gunneridae</taxon>
        <taxon>Pentapetalae</taxon>
        <taxon>asterids</taxon>
        <taxon>lamiids</taxon>
        <taxon>Lamiales</taxon>
        <taxon>Lamiaceae</taxon>
        <taxon>Nepetoideae</taxon>
        <taxon>Mentheae</taxon>
        <taxon>Salviinae</taxon>
        <taxon>Salvia</taxon>
        <taxon>Salvia subgen. Calosphace</taxon>
        <taxon>core Calosphace</taxon>
    </lineage>
</organism>
<comment type="pathway">
    <text evidence="1">Lipid metabolism.</text>
</comment>
<name>A0A8X9A0R5_SALSN</name>
<keyword evidence="5" id="KW-0904">Protein phosphatase</keyword>
<dbReference type="InterPro" id="IPR029021">
    <property type="entry name" value="Prot-tyrosine_phosphatase-like"/>
</dbReference>
<dbReference type="PROSITE" id="PS50054">
    <property type="entry name" value="TYR_PHOSPHATASE_DUAL"/>
    <property type="match status" value="1"/>
</dbReference>
<dbReference type="InterPro" id="IPR016130">
    <property type="entry name" value="Tyr_Pase_AS"/>
</dbReference>
<sequence length="435" mass="49002">MIRVQRGSGALINLINGLNNKIEYNRRTKEKQFISPNHIPLLTCILILNIPPLLFLDSTIFAPDHSNSHSSRLGSCYFFTQISKLSVTPAISPPFSDCSFFHFGFWPPCLPSIPPNFYVLLIAMKIEELDDGAESIIESKRSRNSETRLITVTADAKRALVGAGARILFYPTLLYNVFRNKIQAEFRWWDQIDQYLLLGAVPFPKDVPRLKHLGVGGVITLNEPYETLVPTSLYYANGIDHLVIPTRDYLFAPSFGDINRAVDFIHRNALSGQTTYVHCKAGRGRSTTIVLCYLVHYKHMTPAAALEYVRSRRPRVLLAPIQWKVYRILYPIARWNCNLCPCAFHFMLLAVQEYQQQCMASRTVCTSGDAVLITKADLEGYDNPCNNNSGKELAVVSRRLNTSPMMAKLSCLFASLRVSGNCGPVMRQLTEARAC</sequence>
<comment type="catalytic activity">
    <reaction evidence="11">
        <text>a 1,2-diacyl-sn-glycero-3-phospho-(1'-sn-glycero-3'-phosphate) + H2O = a 1,2-diacyl-sn-glycero-3-phospho-(1'-sn-glycerol) + phosphate</text>
        <dbReference type="Rhea" id="RHEA:33751"/>
        <dbReference type="ChEBI" id="CHEBI:15377"/>
        <dbReference type="ChEBI" id="CHEBI:43474"/>
        <dbReference type="ChEBI" id="CHEBI:60110"/>
        <dbReference type="ChEBI" id="CHEBI:64716"/>
        <dbReference type="EC" id="3.1.3.27"/>
    </reaction>
    <physiologicalReaction direction="left-to-right" evidence="11">
        <dbReference type="Rhea" id="RHEA:33752"/>
    </physiologicalReaction>
</comment>
<evidence type="ECO:0000256" key="3">
    <source>
        <dbReference type="ARBA" id="ARBA00022516"/>
    </source>
</evidence>
<evidence type="ECO:0000256" key="8">
    <source>
        <dbReference type="ARBA" id="ARBA00023264"/>
    </source>
</evidence>
<dbReference type="InterPro" id="IPR000340">
    <property type="entry name" value="Dual-sp_phosphatase_cat-dom"/>
</dbReference>
<keyword evidence="7" id="KW-0594">Phospholipid biosynthesis</keyword>
<keyword evidence="16" id="KW-1185">Reference proteome</keyword>
<dbReference type="PANTHER" id="PTHR46274">
    <property type="entry name" value="PHOSPHATIDYLINOSITOL PHOSPHATASE"/>
    <property type="match status" value="1"/>
</dbReference>
<dbReference type="SMART" id="SM00195">
    <property type="entry name" value="DSPc"/>
    <property type="match status" value="1"/>
</dbReference>
<comment type="pathway">
    <text evidence="9">Phospholipid metabolism; phosphatidylglycerol biosynthesis; phosphatidylglycerol from CDP-diacylglycerol: step 2/2.</text>
</comment>
<dbReference type="PROSITE" id="PS00383">
    <property type="entry name" value="TYR_PHOSPHATASE_1"/>
    <property type="match status" value="1"/>
</dbReference>
<evidence type="ECO:0000256" key="11">
    <source>
        <dbReference type="ARBA" id="ARBA00050944"/>
    </source>
</evidence>
<dbReference type="GO" id="GO:0008654">
    <property type="term" value="P:phospholipid biosynthetic process"/>
    <property type="evidence" value="ECO:0007669"/>
    <property type="project" value="UniProtKB-KW"/>
</dbReference>
<gene>
    <name evidence="15" type="ORF">SASPL_114490</name>
</gene>
<evidence type="ECO:0000256" key="9">
    <source>
        <dbReference type="ARBA" id="ARBA00024192"/>
    </source>
</evidence>
<evidence type="ECO:0000256" key="1">
    <source>
        <dbReference type="ARBA" id="ARBA00005189"/>
    </source>
</evidence>
<reference evidence="15" key="2">
    <citation type="submission" date="2020-08" db="EMBL/GenBank/DDBJ databases">
        <title>Plant Genome Project.</title>
        <authorList>
            <person name="Zhang R.-G."/>
        </authorList>
    </citation>
    <scope>NUCLEOTIDE SEQUENCE</scope>
    <source>
        <strain evidence="15">Huo1</strain>
        <tissue evidence="15">Leaf</tissue>
    </source>
</reference>
<dbReference type="PROSITE" id="PS50056">
    <property type="entry name" value="TYR_PHOSPHATASE_2"/>
    <property type="match status" value="1"/>
</dbReference>
<dbReference type="EC" id="3.1.3.27" evidence="10"/>
<evidence type="ECO:0000256" key="6">
    <source>
        <dbReference type="ARBA" id="ARBA00023098"/>
    </source>
</evidence>
<dbReference type="CDD" id="cd14524">
    <property type="entry name" value="PTPMT1"/>
    <property type="match status" value="1"/>
</dbReference>
<comment type="function">
    <text evidence="12">Exhibits phosphatidylglycerophosphate phosphatase activity. Involved in root growth and columella cells organization. May possess protein phosphatase activity.</text>
</comment>
<dbReference type="InterPro" id="IPR020422">
    <property type="entry name" value="TYR_PHOSPHATASE_DUAL_dom"/>
</dbReference>
<evidence type="ECO:0000256" key="4">
    <source>
        <dbReference type="ARBA" id="ARBA00022801"/>
    </source>
</evidence>
<feature type="domain" description="Tyrosine specific protein phosphatases" evidence="14">
    <location>
        <begin position="256"/>
        <end position="324"/>
    </location>
</feature>
<dbReference type="GO" id="GO:0008962">
    <property type="term" value="F:phosphatidylglycerophosphatase activity"/>
    <property type="evidence" value="ECO:0007669"/>
    <property type="project" value="UniProtKB-EC"/>
</dbReference>
<dbReference type="AlphaFoldDB" id="A0A8X9A0R5"/>
<dbReference type="FunFam" id="3.90.190.10:FF:000051">
    <property type="entry name" value="Dual specificity phosphatase domain protein"/>
    <property type="match status" value="1"/>
</dbReference>
<keyword evidence="3" id="KW-0444">Lipid biosynthesis</keyword>
<comment type="similarity">
    <text evidence="2">Belongs to the protein-tyrosine phosphatase family. Non-receptor class dual specificity subfamily.</text>
</comment>
<evidence type="ECO:0000256" key="2">
    <source>
        <dbReference type="ARBA" id="ARBA00008601"/>
    </source>
</evidence>
<dbReference type="InterPro" id="IPR044596">
    <property type="entry name" value="PTPMT1-like"/>
</dbReference>
<evidence type="ECO:0000256" key="10">
    <source>
        <dbReference type="ARBA" id="ARBA00024224"/>
    </source>
</evidence>
<evidence type="ECO:0000256" key="7">
    <source>
        <dbReference type="ARBA" id="ARBA00023209"/>
    </source>
</evidence>
<keyword evidence="4" id="KW-0378">Hydrolase</keyword>
<protein>
    <recommendedName>
        <fullName evidence="10">phosphatidylglycerophosphatase</fullName>
        <ecNumber evidence="10">3.1.3.27</ecNumber>
    </recommendedName>
</protein>
<accession>A0A8X9A0R5</accession>
<dbReference type="EMBL" id="PNBA02000005">
    <property type="protein sequence ID" value="KAG6424078.1"/>
    <property type="molecule type" value="Genomic_DNA"/>
</dbReference>
<comment type="caution">
    <text evidence="15">The sequence shown here is derived from an EMBL/GenBank/DDBJ whole genome shotgun (WGS) entry which is preliminary data.</text>
</comment>
<dbReference type="GO" id="GO:0004721">
    <property type="term" value="F:phosphoprotein phosphatase activity"/>
    <property type="evidence" value="ECO:0007669"/>
    <property type="project" value="UniProtKB-KW"/>
</dbReference>
<dbReference type="GO" id="GO:0048364">
    <property type="term" value="P:root development"/>
    <property type="evidence" value="ECO:0007669"/>
    <property type="project" value="UniProtKB-ARBA"/>
</dbReference>
<dbReference type="Pfam" id="PF00782">
    <property type="entry name" value="DSPc"/>
    <property type="match status" value="1"/>
</dbReference>
<dbReference type="Proteomes" id="UP000298416">
    <property type="component" value="Unassembled WGS sequence"/>
</dbReference>
<reference evidence="15" key="1">
    <citation type="submission" date="2018-01" db="EMBL/GenBank/DDBJ databases">
        <authorList>
            <person name="Mao J.F."/>
        </authorList>
    </citation>
    <scope>NUCLEOTIDE SEQUENCE</scope>
    <source>
        <strain evidence="15">Huo1</strain>
        <tissue evidence="15">Leaf</tissue>
    </source>
</reference>
<keyword evidence="6" id="KW-0443">Lipid metabolism</keyword>
<dbReference type="InterPro" id="IPR000387">
    <property type="entry name" value="Tyr_Pase_dom"/>
</dbReference>
<evidence type="ECO:0000313" key="15">
    <source>
        <dbReference type="EMBL" id="KAG6424078.1"/>
    </source>
</evidence>
<feature type="domain" description="Tyrosine-protein phosphatase" evidence="13">
    <location>
        <begin position="188"/>
        <end position="335"/>
    </location>
</feature>
<evidence type="ECO:0000259" key="14">
    <source>
        <dbReference type="PROSITE" id="PS50056"/>
    </source>
</evidence>
<evidence type="ECO:0000259" key="13">
    <source>
        <dbReference type="PROSITE" id="PS50054"/>
    </source>
</evidence>
<evidence type="ECO:0000313" key="16">
    <source>
        <dbReference type="Proteomes" id="UP000298416"/>
    </source>
</evidence>
<keyword evidence="8" id="KW-1208">Phospholipid metabolism</keyword>
<dbReference type="PANTHER" id="PTHR46274:SF6">
    <property type="entry name" value="TYR_PHOSPHATASE_2 DOMAIN-CONTAINING PROTEIN"/>
    <property type="match status" value="1"/>
</dbReference>
<dbReference type="Gene3D" id="3.90.190.10">
    <property type="entry name" value="Protein tyrosine phosphatase superfamily"/>
    <property type="match status" value="1"/>
</dbReference>
<proteinExistence type="inferred from homology"/>
<evidence type="ECO:0000256" key="5">
    <source>
        <dbReference type="ARBA" id="ARBA00022912"/>
    </source>
</evidence>
<dbReference type="SUPFAM" id="SSF52799">
    <property type="entry name" value="(Phosphotyrosine protein) phosphatases II"/>
    <property type="match status" value="1"/>
</dbReference>